<dbReference type="Proteomes" id="UP000092741">
    <property type="component" value="Chromosome 2"/>
</dbReference>
<dbReference type="InterPro" id="IPR001128">
    <property type="entry name" value="Cyt_P450"/>
</dbReference>
<accession>A0AAN0Y601</accession>
<keyword evidence="3" id="KW-0560">Oxidoreductase</keyword>
<dbReference type="InterPro" id="IPR036396">
    <property type="entry name" value="Cyt_P450_sf"/>
</dbReference>
<dbReference type="GO" id="GO:0020037">
    <property type="term" value="F:heme binding"/>
    <property type="evidence" value="ECO:0007669"/>
    <property type="project" value="InterPro"/>
</dbReference>
<dbReference type="InterPro" id="IPR002397">
    <property type="entry name" value="Cyt_P450_B"/>
</dbReference>
<comment type="cofactor">
    <cofactor evidence="1">
        <name>heme</name>
        <dbReference type="ChEBI" id="CHEBI:30413"/>
    </cofactor>
</comment>
<evidence type="ECO:0000313" key="4">
    <source>
        <dbReference type="EMBL" id="ANQ14489.1"/>
    </source>
</evidence>
<keyword evidence="3" id="KW-0349">Heme</keyword>
<dbReference type="PROSITE" id="PS00086">
    <property type="entry name" value="CYTOCHROME_P450"/>
    <property type="match status" value="1"/>
</dbReference>
<dbReference type="RefSeq" id="WP_020336066.1">
    <property type="nucleotide sequence ID" value="NZ_ATFJ01000039.1"/>
</dbReference>
<name>A0AAN0Y601_VIBNA</name>
<organism evidence="4 5">
    <name type="scientific">Vibrio natriegens NBRC 15636 = ATCC 14048 = DSM 759</name>
    <dbReference type="NCBI Taxonomy" id="1219067"/>
    <lineage>
        <taxon>Bacteria</taxon>
        <taxon>Pseudomonadati</taxon>
        <taxon>Pseudomonadota</taxon>
        <taxon>Gammaproteobacteria</taxon>
        <taxon>Vibrionales</taxon>
        <taxon>Vibrionaceae</taxon>
        <taxon>Vibrio</taxon>
    </lineage>
</organism>
<evidence type="ECO:0000256" key="3">
    <source>
        <dbReference type="RuleBase" id="RU000461"/>
    </source>
</evidence>
<keyword evidence="3" id="KW-0408">Iron</keyword>
<sequence>MDTTKQKTAPKSTCTFEQEILLPWRSEEFRNNPYPWYDVLREKAPVYEDPLQENTFVISKYEDVVKFGKHPSLSMIAPKWVPESPWSMFKDSMIVANPPEHTALRRRSNKWFTPKKAIEWAEATRDAVNLELDKLGPQGLIEGFRNLALIPAHHAMCKAMGLPTEGFDTAAAWTHDAMVALGSQVTSEEEAKCQAAFDYLADRTNHYLEMRRKDPVPGMVSTWIDDVAKGIMTEQQLFEGVLLFWATGTPNAAYFITSGLEIFARHPEIFETWKNEPEKRHAILNEIARLSTPEISFTRFTTEPLEIRGVTIPKDKFVRFMIASANRDPEYFPEPNKVDITRPIDSAPHLTFGIGVHSCPGMIIAQTEARTVFDTLAERVKRIELAGDPIYNHDDRSAVYDRIPLRLVL</sequence>
<keyword evidence="5" id="KW-1185">Reference proteome</keyword>
<dbReference type="SUPFAM" id="SSF48264">
    <property type="entry name" value="Cytochrome P450"/>
    <property type="match status" value="1"/>
</dbReference>
<proteinExistence type="inferred from homology"/>
<protein>
    <recommendedName>
        <fullName evidence="6">Cytochrome P450</fullName>
    </recommendedName>
</protein>
<dbReference type="PANTHER" id="PTHR46696:SF1">
    <property type="entry name" value="CYTOCHROME P450 YJIB-RELATED"/>
    <property type="match status" value="1"/>
</dbReference>
<dbReference type="GO" id="GO:0005506">
    <property type="term" value="F:iron ion binding"/>
    <property type="evidence" value="ECO:0007669"/>
    <property type="project" value="InterPro"/>
</dbReference>
<reference evidence="4 5" key="1">
    <citation type="submission" date="2016-07" db="EMBL/GenBank/DDBJ databases">
        <title>Developing Vibrio natriegens as a novel, fast-growing host for biotechnology.</title>
        <authorList>
            <person name="Weinstock M.T."/>
            <person name="Hesek E.D."/>
            <person name="Wilson C.M."/>
            <person name="Gibson D.G."/>
        </authorList>
    </citation>
    <scope>NUCLEOTIDE SEQUENCE [LARGE SCALE GENOMIC DNA]</scope>
    <source>
        <strain evidence="4 5">ATCC 14048</strain>
    </source>
</reference>
<evidence type="ECO:0000313" key="5">
    <source>
        <dbReference type="Proteomes" id="UP000092741"/>
    </source>
</evidence>
<evidence type="ECO:0000256" key="2">
    <source>
        <dbReference type="ARBA" id="ARBA00010617"/>
    </source>
</evidence>
<dbReference type="GO" id="GO:0016705">
    <property type="term" value="F:oxidoreductase activity, acting on paired donors, with incorporation or reduction of molecular oxygen"/>
    <property type="evidence" value="ECO:0007669"/>
    <property type="project" value="InterPro"/>
</dbReference>
<dbReference type="EMBL" id="CP016346">
    <property type="protein sequence ID" value="ANQ14489.1"/>
    <property type="molecule type" value="Genomic_DNA"/>
</dbReference>
<keyword evidence="3" id="KW-0503">Monooxygenase</keyword>
<gene>
    <name evidence="4" type="ORF">BA890_17230</name>
</gene>
<dbReference type="GeneID" id="70915467"/>
<dbReference type="InterPro" id="IPR017972">
    <property type="entry name" value="Cyt_P450_CS"/>
</dbReference>
<dbReference type="Pfam" id="PF00067">
    <property type="entry name" value="p450"/>
    <property type="match status" value="1"/>
</dbReference>
<dbReference type="KEGG" id="vna:PN96_21735"/>
<dbReference type="PANTHER" id="PTHR46696">
    <property type="entry name" value="P450, PUTATIVE (EUROFUNG)-RELATED"/>
    <property type="match status" value="1"/>
</dbReference>
<comment type="similarity">
    <text evidence="2 3">Belongs to the cytochrome P450 family.</text>
</comment>
<dbReference type="Gene3D" id="1.10.630.10">
    <property type="entry name" value="Cytochrome P450"/>
    <property type="match status" value="1"/>
</dbReference>
<dbReference type="AlphaFoldDB" id="A0AAN0Y601"/>
<dbReference type="GO" id="GO:0004497">
    <property type="term" value="F:monooxygenase activity"/>
    <property type="evidence" value="ECO:0007669"/>
    <property type="project" value="UniProtKB-KW"/>
</dbReference>
<evidence type="ECO:0000256" key="1">
    <source>
        <dbReference type="ARBA" id="ARBA00001971"/>
    </source>
</evidence>
<dbReference type="PRINTS" id="PR00359">
    <property type="entry name" value="BP450"/>
</dbReference>
<keyword evidence="3" id="KW-0479">Metal-binding</keyword>
<evidence type="ECO:0008006" key="6">
    <source>
        <dbReference type="Google" id="ProtNLM"/>
    </source>
</evidence>